<keyword evidence="1" id="KW-0645">Protease</keyword>
<dbReference type="InterPro" id="IPR038466">
    <property type="entry name" value="S8_pro-domain_sf"/>
</dbReference>
<comment type="caution">
    <text evidence="6">The sequence shown here is derived from an EMBL/GenBank/DDBJ whole genome shotgun (WGS) entry which is preliminary data.</text>
</comment>
<feature type="region of interest" description="Disordered" evidence="4">
    <location>
        <begin position="76"/>
        <end position="100"/>
    </location>
</feature>
<feature type="compositionally biased region" description="Basic residues" evidence="4">
    <location>
        <begin position="80"/>
        <end position="91"/>
    </location>
</feature>
<evidence type="ECO:0000259" key="5">
    <source>
        <dbReference type="Pfam" id="PF16470"/>
    </source>
</evidence>
<dbReference type="GO" id="GO:0016020">
    <property type="term" value="C:membrane"/>
    <property type="evidence" value="ECO:0007669"/>
    <property type="project" value="TreeGrafter"/>
</dbReference>
<dbReference type="Proteomes" id="UP001221898">
    <property type="component" value="Unassembled WGS sequence"/>
</dbReference>
<gene>
    <name evidence="6" type="ORF">AAFF_G00049370</name>
</gene>
<evidence type="ECO:0000256" key="4">
    <source>
        <dbReference type="SAM" id="MobiDB-lite"/>
    </source>
</evidence>
<dbReference type="EMBL" id="JAINUG010000129">
    <property type="protein sequence ID" value="KAJ8394132.1"/>
    <property type="molecule type" value="Genomic_DNA"/>
</dbReference>
<dbReference type="PANTHER" id="PTHR42884">
    <property type="entry name" value="PROPROTEIN CONVERTASE SUBTILISIN/KEXIN-RELATED"/>
    <property type="match status" value="1"/>
</dbReference>
<evidence type="ECO:0000256" key="3">
    <source>
        <dbReference type="ARBA" id="ARBA00022825"/>
    </source>
</evidence>
<keyword evidence="3" id="KW-0720">Serine protease</keyword>
<sequence>MEGNLAQGKEKGNTQLWESSCDPVSADGSAGADARTASELHEQSDEEAHHLATEHGFDSARKVPFAEGLFHFYPKDVPPARRRRSLQHKRRLEKDHRVKSVFQQEGFGRRKRGYRDINDIDAKMNDPLFTKQWYLINTGQADGTPDWTSTWPRPGSWDTPGKG</sequence>
<evidence type="ECO:0000256" key="1">
    <source>
        <dbReference type="ARBA" id="ARBA00022670"/>
    </source>
</evidence>
<keyword evidence="7" id="KW-1185">Reference proteome</keyword>
<dbReference type="Pfam" id="PF16470">
    <property type="entry name" value="S8_pro-domain"/>
    <property type="match status" value="1"/>
</dbReference>
<organism evidence="6 7">
    <name type="scientific">Aldrovandia affinis</name>
    <dbReference type="NCBI Taxonomy" id="143900"/>
    <lineage>
        <taxon>Eukaryota</taxon>
        <taxon>Metazoa</taxon>
        <taxon>Chordata</taxon>
        <taxon>Craniata</taxon>
        <taxon>Vertebrata</taxon>
        <taxon>Euteleostomi</taxon>
        <taxon>Actinopterygii</taxon>
        <taxon>Neopterygii</taxon>
        <taxon>Teleostei</taxon>
        <taxon>Notacanthiformes</taxon>
        <taxon>Halosauridae</taxon>
        <taxon>Aldrovandia</taxon>
    </lineage>
</organism>
<reference evidence="6" key="1">
    <citation type="journal article" date="2023" name="Science">
        <title>Genome structures resolve the early diversification of teleost fishes.</title>
        <authorList>
            <person name="Parey E."/>
            <person name="Louis A."/>
            <person name="Montfort J."/>
            <person name="Bouchez O."/>
            <person name="Roques C."/>
            <person name="Iampietro C."/>
            <person name="Lluch J."/>
            <person name="Castinel A."/>
            <person name="Donnadieu C."/>
            <person name="Desvignes T."/>
            <person name="Floi Bucao C."/>
            <person name="Jouanno E."/>
            <person name="Wen M."/>
            <person name="Mejri S."/>
            <person name="Dirks R."/>
            <person name="Jansen H."/>
            <person name="Henkel C."/>
            <person name="Chen W.J."/>
            <person name="Zahm M."/>
            <person name="Cabau C."/>
            <person name="Klopp C."/>
            <person name="Thompson A.W."/>
            <person name="Robinson-Rechavi M."/>
            <person name="Braasch I."/>
            <person name="Lecointre G."/>
            <person name="Bobe J."/>
            <person name="Postlethwait J.H."/>
            <person name="Berthelot C."/>
            <person name="Roest Crollius H."/>
            <person name="Guiguen Y."/>
        </authorList>
    </citation>
    <scope>NUCLEOTIDE SEQUENCE</scope>
    <source>
        <strain evidence="6">NC1722</strain>
    </source>
</reference>
<dbReference type="GO" id="GO:0016486">
    <property type="term" value="P:peptide hormone processing"/>
    <property type="evidence" value="ECO:0007669"/>
    <property type="project" value="TreeGrafter"/>
</dbReference>
<protein>
    <recommendedName>
        <fullName evidence="5">Peptidase S8 pro-domain domain-containing protein</fullName>
    </recommendedName>
</protein>
<feature type="region of interest" description="Disordered" evidence="4">
    <location>
        <begin position="144"/>
        <end position="163"/>
    </location>
</feature>
<dbReference type="GO" id="GO:0004252">
    <property type="term" value="F:serine-type endopeptidase activity"/>
    <property type="evidence" value="ECO:0007669"/>
    <property type="project" value="TreeGrafter"/>
</dbReference>
<keyword evidence="2" id="KW-0378">Hydrolase</keyword>
<dbReference type="GO" id="GO:0043005">
    <property type="term" value="C:neuron projection"/>
    <property type="evidence" value="ECO:0007669"/>
    <property type="project" value="TreeGrafter"/>
</dbReference>
<dbReference type="AlphaFoldDB" id="A0AAD7S1N4"/>
<dbReference type="InterPro" id="IPR032815">
    <property type="entry name" value="S8_pro-domain"/>
</dbReference>
<dbReference type="GO" id="GO:0005615">
    <property type="term" value="C:extracellular space"/>
    <property type="evidence" value="ECO:0007669"/>
    <property type="project" value="TreeGrafter"/>
</dbReference>
<feature type="domain" description="Peptidase S8 pro-domain" evidence="5">
    <location>
        <begin position="39"/>
        <end position="112"/>
    </location>
</feature>
<name>A0AAD7S1N4_9TELE</name>
<proteinExistence type="predicted"/>
<evidence type="ECO:0000313" key="7">
    <source>
        <dbReference type="Proteomes" id="UP001221898"/>
    </source>
</evidence>
<dbReference type="PANTHER" id="PTHR42884:SF13">
    <property type="entry name" value="NEUROENDOCRINE CONVERTASE 2"/>
    <property type="match status" value="1"/>
</dbReference>
<feature type="region of interest" description="Disordered" evidence="4">
    <location>
        <begin position="1"/>
        <end position="56"/>
    </location>
</feature>
<dbReference type="SUPFAM" id="SSF54897">
    <property type="entry name" value="Protease propeptides/inhibitors"/>
    <property type="match status" value="1"/>
</dbReference>
<evidence type="ECO:0000256" key="2">
    <source>
        <dbReference type="ARBA" id="ARBA00022801"/>
    </source>
</evidence>
<feature type="compositionally biased region" description="Basic and acidic residues" evidence="4">
    <location>
        <begin position="36"/>
        <end position="56"/>
    </location>
</feature>
<dbReference type="Gene3D" id="3.30.70.850">
    <property type="entry name" value="Peptidase S8, pro-domain"/>
    <property type="match status" value="1"/>
</dbReference>
<accession>A0AAD7S1N4</accession>
<evidence type="ECO:0000313" key="6">
    <source>
        <dbReference type="EMBL" id="KAJ8394132.1"/>
    </source>
</evidence>